<evidence type="ECO:0000313" key="8">
    <source>
        <dbReference type="EMBL" id="KAF9963942.1"/>
    </source>
</evidence>
<proteinExistence type="inferred from homology"/>
<feature type="compositionally biased region" description="Basic and acidic residues" evidence="6">
    <location>
        <begin position="873"/>
        <end position="883"/>
    </location>
</feature>
<dbReference type="Pfam" id="PF13041">
    <property type="entry name" value="PPR_2"/>
    <property type="match status" value="2"/>
</dbReference>
<feature type="repeat" description="PPR" evidence="5">
    <location>
        <begin position="713"/>
        <end position="743"/>
    </location>
</feature>
<feature type="region of interest" description="Disordered" evidence="6">
    <location>
        <begin position="1"/>
        <end position="25"/>
    </location>
</feature>
<reference evidence="8" key="1">
    <citation type="journal article" date="2020" name="Fungal Divers.">
        <title>Resolving the Mortierellaceae phylogeny through synthesis of multi-gene phylogenetics and phylogenomics.</title>
        <authorList>
            <person name="Vandepol N."/>
            <person name="Liber J."/>
            <person name="Desiro A."/>
            <person name="Na H."/>
            <person name="Kennedy M."/>
            <person name="Barry K."/>
            <person name="Grigoriev I.V."/>
            <person name="Miller A.N."/>
            <person name="O'Donnell K."/>
            <person name="Stajich J.E."/>
            <person name="Bonito G."/>
        </authorList>
    </citation>
    <scope>NUCLEOTIDE SEQUENCE</scope>
    <source>
        <strain evidence="8">MES-2147</strain>
    </source>
</reference>
<feature type="region of interest" description="Disordered" evidence="6">
    <location>
        <begin position="1024"/>
        <end position="1061"/>
    </location>
</feature>
<evidence type="ECO:0000256" key="2">
    <source>
        <dbReference type="ARBA" id="ARBA00022737"/>
    </source>
</evidence>
<feature type="repeat" description="PPR" evidence="5">
    <location>
        <begin position="273"/>
        <end position="307"/>
    </location>
</feature>
<comment type="similarity">
    <text evidence="1">Belongs to the CCM1 family.</text>
</comment>
<keyword evidence="9" id="KW-1185">Reference proteome</keyword>
<dbReference type="InterPro" id="IPR011990">
    <property type="entry name" value="TPR-like_helical_dom_sf"/>
</dbReference>
<protein>
    <recommendedName>
        <fullName evidence="7">PROP1-like PPR domain-containing protein</fullName>
    </recommendedName>
</protein>
<comment type="function">
    <text evidence="3">Regulates mitochondrial small subunit maturation by controlling 15S rRNA 5'-end processing. Localizes to the 5' precursor of the 15S rRNA in a position that is subsequently occupied by mS47 in the mature yeast mtSSU. Uses structure and sequence-specific RNA recognition, binding to a single-stranded region of the precursor and specifically recognizing bases -6 to -1. The exchange of Ccm1 for mS47 is coupled to the irreversible removal of precursor rRNA that is accompanied by conformational changes of the mitoribosomal proteins uS5m and mS26. These conformational changes signal completion of 5'-end rRNA processing through protection of the mature 5'-end of the 15S rRNA and stabilization of mS47. The removal of the 5' precursor together with the dissociation of Ccm1 may be catalyzed by the 5'-3' exoribonuclease Pet127. Involved in the specific removal of group I introns in mitochondrial encoded transcripts.</text>
</comment>
<evidence type="ECO:0000259" key="7">
    <source>
        <dbReference type="Pfam" id="PF17177"/>
    </source>
</evidence>
<feature type="repeat" description="PPR" evidence="5">
    <location>
        <begin position="481"/>
        <end position="515"/>
    </location>
</feature>
<dbReference type="Pfam" id="PF17177">
    <property type="entry name" value="PPR_long"/>
    <property type="match status" value="1"/>
</dbReference>
<organism evidence="8 9">
    <name type="scientific">Modicella reniformis</name>
    <dbReference type="NCBI Taxonomy" id="1440133"/>
    <lineage>
        <taxon>Eukaryota</taxon>
        <taxon>Fungi</taxon>
        <taxon>Fungi incertae sedis</taxon>
        <taxon>Mucoromycota</taxon>
        <taxon>Mortierellomycotina</taxon>
        <taxon>Mortierellomycetes</taxon>
        <taxon>Mortierellales</taxon>
        <taxon>Mortierellaceae</taxon>
        <taxon>Modicella</taxon>
    </lineage>
</organism>
<feature type="compositionally biased region" description="Basic residues" evidence="6">
    <location>
        <begin position="1"/>
        <end position="14"/>
    </location>
</feature>
<feature type="repeat" description="PPR" evidence="5">
    <location>
        <begin position="516"/>
        <end position="550"/>
    </location>
</feature>
<comment type="caution">
    <text evidence="8">The sequence shown here is derived from an EMBL/GenBank/DDBJ whole genome shotgun (WGS) entry which is preliminary data.</text>
</comment>
<name>A0A9P6M3F0_9FUNG</name>
<feature type="repeat" description="PPR" evidence="5">
    <location>
        <begin position="551"/>
        <end position="585"/>
    </location>
</feature>
<feature type="repeat" description="PPR" evidence="5">
    <location>
        <begin position="375"/>
        <end position="409"/>
    </location>
</feature>
<dbReference type="Gene3D" id="1.25.40.10">
    <property type="entry name" value="Tetratricopeptide repeat domain"/>
    <property type="match status" value="4"/>
</dbReference>
<accession>A0A9P6M3F0</accession>
<feature type="domain" description="PROP1-like PPR" evidence="7">
    <location>
        <begin position="489"/>
        <end position="624"/>
    </location>
</feature>
<dbReference type="EMBL" id="JAAAHW010006246">
    <property type="protein sequence ID" value="KAF9963942.1"/>
    <property type="molecule type" value="Genomic_DNA"/>
</dbReference>
<dbReference type="PANTHER" id="PTHR47447:SF21">
    <property type="entry name" value="PENTACOTRIPEPTIDE-REPEAT REGION OF PRORP DOMAIN-CONTAINING PROTEIN"/>
    <property type="match status" value="1"/>
</dbReference>
<evidence type="ECO:0000313" key="9">
    <source>
        <dbReference type="Proteomes" id="UP000749646"/>
    </source>
</evidence>
<feature type="repeat" description="PPR" evidence="5">
    <location>
        <begin position="678"/>
        <end position="712"/>
    </location>
</feature>
<dbReference type="Proteomes" id="UP000749646">
    <property type="component" value="Unassembled WGS sequence"/>
</dbReference>
<evidence type="ECO:0000256" key="6">
    <source>
        <dbReference type="SAM" id="MobiDB-lite"/>
    </source>
</evidence>
<gene>
    <name evidence="8" type="ORF">BGZ65_004904</name>
</gene>
<dbReference type="InterPro" id="IPR002885">
    <property type="entry name" value="PPR_rpt"/>
</dbReference>
<feature type="region of interest" description="Disordered" evidence="6">
    <location>
        <begin position="862"/>
        <end position="893"/>
    </location>
</feature>
<evidence type="ECO:0000256" key="3">
    <source>
        <dbReference type="ARBA" id="ARBA00044493"/>
    </source>
</evidence>
<dbReference type="InterPro" id="IPR033443">
    <property type="entry name" value="PROP1-like_PPR_dom"/>
</dbReference>
<dbReference type="OrthoDB" id="185373at2759"/>
<feature type="region of interest" description="Disordered" evidence="6">
    <location>
        <begin position="624"/>
        <end position="651"/>
    </location>
</feature>
<dbReference type="SUPFAM" id="SSF81901">
    <property type="entry name" value="HCP-like"/>
    <property type="match status" value="1"/>
</dbReference>
<sequence>MRAKRFLHSNKPSKRSSFSQSGDGISLEEKGSIVAELRQKALVKANAPQLWTAYSKVVQSEALPLLQSDDVIVLFQALLRYHQIEQSTEMMLQVALDVDDIGKQLPQDAYDILVRQLAGQLPTEQIKAVLWQVQGRRRFVTELIQLCDSNTEIRRVLELYNKLIKESFDVDGFSTYFQSRKQRADSLGEMVLQWMYEEGKGVNTRIVESLLVFLLDRWIIDKVYNAIAKLARGDYMFSCNFYTTAIHRFGLSERFDYMNMTLDLMRRQGLEPLGDTYSAIIDAHSKAGNLREAQFTYQHILASGLTPTDMTLGPMLEAVGKMGDHDMTRQLVEQMNASGISSNEYTFSSLLQSLSNDPDASVGLFEELSKQVEPNTVNYNMLIRTFQRHNDLDGAFRVFRSMVASGVQPDRYTFSSILSLFAARGDTEGAEVFWNEMVDVHKVVPNSHAYGSMMHVYCTAEDMVSAQTVYRKMIRASIMPNEVIFGTLLNAYARRGDLTQMLSIYDAMRAEGLKPNSYIYANLLFGLVKDGDMTAARRMFENMQEDGYGYNVLAQTILMKGYLDQGDFKESQEVYKNMLSNGMIPNYMTYATLLHAHAKRGEIKEGRAFLDKILKSRGLVMMDDEDETLDGNESQDRARTASAEGANQGPISNVFQEGHLSTIGTERKPLKIPSRPKLLVAYAPLLDAYAKESNILATEGMFKEIRDRGLEPNTITYTILMDGYRRAQDVESVLRIWNELFSRFQQQWKYFLSYPERHRPSKVPVVEWVQDRLSTKGSKLQRLMQRPVSITLDTLCYSGRVQEAKAIWRQLEMIGFDFDSSNWNDYCIALARNGLLLDAFRIVQDKLLPGFVSEQELIHSSRSKDSQSSGAHLSEDESFRPDTENEGIASPTVKQPVTLLYPRPRTFAALADGLEELLSPKDDDSRVQYRDQLADPIIVAPEDAAGFHAKVGQGSPGLRAKRLEKQKRLIEAKLRSYPHPFEDMSDTHCQILWSIIRTEFPKVLEALNEGMLVASGSLNSQTTTLEPAASALSEDEDGKRVSNTSGRSSKSSRDQSTAATRPPGFKGFRLWRRLKWVIKDIERKKFLEDRSIYSQERDPRLDLPRGRKLT</sequence>
<keyword evidence="2" id="KW-0677">Repeat</keyword>
<evidence type="ECO:0000256" key="1">
    <source>
        <dbReference type="ARBA" id="ARBA00006192"/>
    </source>
</evidence>
<evidence type="ECO:0000256" key="5">
    <source>
        <dbReference type="PROSITE-ProRule" id="PRU00708"/>
    </source>
</evidence>
<dbReference type="Pfam" id="PF01535">
    <property type="entry name" value="PPR"/>
    <property type="match status" value="2"/>
</dbReference>
<comment type="subunit">
    <text evidence="4">Binds to mitochondrial small subunit 15S rRNA.</text>
</comment>
<evidence type="ECO:0000256" key="4">
    <source>
        <dbReference type="ARBA" id="ARBA00044511"/>
    </source>
</evidence>
<dbReference type="PROSITE" id="PS51375">
    <property type="entry name" value="PPR"/>
    <property type="match status" value="8"/>
</dbReference>
<dbReference type="NCBIfam" id="TIGR00756">
    <property type="entry name" value="PPR"/>
    <property type="match status" value="7"/>
</dbReference>
<feature type="repeat" description="PPR" evidence="5">
    <location>
        <begin position="446"/>
        <end position="480"/>
    </location>
</feature>
<dbReference type="PANTHER" id="PTHR47447">
    <property type="entry name" value="OS03G0856100 PROTEIN"/>
    <property type="match status" value="1"/>
</dbReference>
<dbReference type="AlphaFoldDB" id="A0A9P6M3F0"/>